<dbReference type="InterPro" id="IPR036789">
    <property type="entry name" value="Ribosomal_uL6-like_a/b-dom_sf"/>
</dbReference>
<dbReference type="Pfam" id="PF00347">
    <property type="entry name" value="Ribosomal_L6"/>
    <property type="match status" value="2"/>
</dbReference>
<dbReference type="GO" id="GO:0002181">
    <property type="term" value="P:cytoplasmic translation"/>
    <property type="evidence" value="ECO:0007669"/>
    <property type="project" value="TreeGrafter"/>
</dbReference>
<dbReference type="GO" id="GO:0022625">
    <property type="term" value="C:cytosolic large ribosomal subunit"/>
    <property type="evidence" value="ECO:0007669"/>
    <property type="project" value="TreeGrafter"/>
</dbReference>
<evidence type="ECO:0000259" key="4">
    <source>
        <dbReference type="Pfam" id="PF00347"/>
    </source>
</evidence>
<dbReference type="InterPro" id="IPR002359">
    <property type="entry name" value="Ribosomal_uL6_CS2"/>
</dbReference>
<proteinExistence type="inferred from homology"/>
<comment type="similarity">
    <text evidence="1">Belongs to the universal ribosomal protein uL6 family.</text>
</comment>
<dbReference type="OrthoDB" id="10252633at2759"/>
<accession>A0A9P6M767</accession>
<keyword evidence="6" id="KW-1185">Reference proteome</keyword>
<dbReference type="InterPro" id="IPR020040">
    <property type="entry name" value="Ribosomal_uL6_a/b-dom"/>
</dbReference>
<sequence>MDARRKKQQHLTIVSGSKLTNIGTPIIVYFRAHASQDTMKDIYKEEILAIPEGVQVEIKARNVTVTGPRGTLNKNFRHVEMDIVKLDTARLRLVVWHGKRKHVACLRTIRSLINNMIIGVTKGYEYKMRFVYAHFPINVIIADDSQSVEIRNFLGQKIVMKVPMLEGVTVSHSKDQKDEITLIGNDLGNVSQSAASIQQATTVRNKDIRKFLDGIYVSEKGQIKGADDE</sequence>
<comment type="caution">
    <text evidence="5">The sequence shown here is derived from an EMBL/GenBank/DDBJ whole genome shotgun (WGS) entry which is preliminary data.</text>
</comment>
<evidence type="ECO:0000313" key="6">
    <source>
        <dbReference type="Proteomes" id="UP000738359"/>
    </source>
</evidence>
<dbReference type="InterPro" id="IPR000702">
    <property type="entry name" value="Ribosomal_uL6-like"/>
</dbReference>
<dbReference type="PANTHER" id="PTHR11655:SF16">
    <property type="entry name" value="60S RIBOSOMAL PROTEIN L9"/>
    <property type="match status" value="1"/>
</dbReference>
<name>A0A9P6M767_MORAP</name>
<gene>
    <name evidence="5" type="ORF">BGZ70_001734</name>
</gene>
<keyword evidence="2" id="KW-0689">Ribosomal protein</keyword>
<dbReference type="EMBL" id="JAAAHY010000014">
    <property type="protein sequence ID" value="KAF9968604.1"/>
    <property type="molecule type" value="Genomic_DNA"/>
</dbReference>
<evidence type="ECO:0000256" key="1">
    <source>
        <dbReference type="ARBA" id="ARBA00009356"/>
    </source>
</evidence>
<dbReference type="FunFam" id="3.90.930.12:FF:000004">
    <property type="entry name" value="60S ribosomal protein L9"/>
    <property type="match status" value="1"/>
</dbReference>
<keyword evidence="3" id="KW-0687">Ribonucleoprotein</keyword>
<reference evidence="5" key="1">
    <citation type="journal article" date="2020" name="Fungal Divers.">
        <title>Resolving the Mortierellaceae phylogeny through synthesis of multi-gene phylogenetics and phylogenomics.</title>
        <authorList>
            <person name="Vandepol N."/>
            <person name="Liber J."/>
            <person name="Desiro A."/>
            <person name="Na H."/>
            <person name="Kennedy M."/>
            <person name="Barry K."/>
            <person name="Grigoriev I.V."/>
            <person name="Miller A.N."/>
            <person name="O'Donnell K."/>
            <person name="Stajich J.E."/>
            <person name="Bonito G."/>
        </authorList>
    </citation>
    <scope>NUCLEOTIDE SEQUENCE</scope>
    <source>
        <strain evidence="5">CK1249</strain>
    </source>
</reference>
<evidence type="ECO:0000313" key="5">
    <source>
        <dbReference type="EMBL" id="KAF9968604.1"/>
    </source>
</evidence>
<dbReference type="Proteomes" id="UP000738359">
    <property type="component" value="Unassembled WGS sequence"/>
</dbReference>
<dbReference type="GO" id="GO:0019843">
    <property type="term" value="F:rRNA binding"/>
    <property type="evidence" value="ECO:0007669"/>
    <property type="project" value="InterPro"/>
</dbReference>
<dbReference type="Gene3D" id="3.90.930.12">
    <property type="entry name" value="Ribosomal protein L6, alpha-beta domain"/>
    <property type="match status" value="2"/>
</dbReference>
<dbReference type="PROSITE" id="PS00700">
    <property type="entry name" value="RIBOSOMAL_L6_2"/>
    <property type="match status" value="1"/>
</dbReference>
<dbReference type="SUPFAM" id="SSF56053">
    <property type="entry name" value="Ribosomal protein L6"/>
    <property type="match status" value="2"/>
</dbReference>
<evidence type="ECO:0000256" key="2">
    <source>
        <dbReference type="ARBA" id="ARBA00022980"/>
    </source>
</evidence>
<organism evidence="5 6">
    <name type="scientific">Mortierella alpina</name>
    <name type="common">Oleaginous fungus</name>
    <name type="synonym">Mortierella renispora</name>
    <dbReference type="NCBI Taxonomy" id="64518"/>
    <lineage>
        <taxon>Eukaryota</taxon>
        <taxon>Fungi</taxon>
        <taxon>Fungi incertae sedis</taxon>
        <taxon>Mucoromycota</taxon>
        <taxon>Mortierellomycotina</taxon>
        <taxon>Mortierellomycetes</taxon>
        <taxon>Mortierellales</taxon>
        <taxon>Mortierellaceae</taxon>
        <taxon>Mortierella</taxon>
    </lineage>
</organism>
<dbReference type="AlphaFoldDB" id="A0A9P6M767"/>
<dbReference type="FunFam" id="3.90.930.12:FF:000003">
    <property type="entry name" value="60S ribosomal protein L9"/>
    <property type="match status" value="1"/>
</dbReference>
<protein>
    <recommendedName>
        <fullName evidence="4">Large ribosomal subunit protein uL6 alpha-beta domain-containing protein</fullName>
    </recommendedName>
</protein>
<evidence type="ECO:0000256" key="3">
    <source>
        <dbReference type="ARBA" id="ARBA00023274"/>
    </source>
</evidence>
<dbReference type="PANTHER" id="PTHR11655">
    <property type="entry name" value="60S/50S RIBOSOMAL PROTEIN L6/L9"/>
    <property type="match status" value="1"/>
</dbReference>
<feature type="domain" description="Large ribosomal subunit protein uL6 alpha-beta" evidence="4">
    <location>
        <begin position="136"/>
        <end position="214"/>
    </location>
</feature>
<dbReference type="GO" id="GO:0003735">
    <property type="term" value="F:structural constituent of ribosome"/>
    <property type="evidence" value="ECO:0007669"/>
    <property type="project" value="InterPro"/>
</dbReference>
<feature type="domain" description="Large ribosomal subunit protein uL6 alpha-beta" evidence="4">
    <location>
        <begin position="50"/>
        <end position="123"/>
    </location>
</feature>